<evidence type="ECO:0000313" key="2">
    <source>
        <dbReference type="EMBL" id="SDC35145.1"/>
    </source>
</evidence>
<organism evidence="2 3">
    <name type="scientific">Belnapia rosea</name>
    <dbReference type="NCBI Taxonomy" id="938405"/>
    <lineage>
        <taxon>Bacteria</taxon>
        <taxon>Pseudomonadati</taxon>
        <taxon>Pseudomonadota</taxon>
        <taxon>Alphaproteobacteria</taxon>
        <taxon>Acetobacterales</taxon>
        <taxon>Roseomonadaceae</taxon>
        <taxon>Belnapia</taxon>
    </lineage>
</organism>
<sequence length="100" mass="10437">MPHLARDLGRMGGLDPPRPMPNQTTIGGARAIFGRPFNATMIGRNTAAVVGESRSKSPAAEPAMLPMRKPSTVSSAVTQASRSSLPSASPFHSSRPMPLG</sequence>
<evidence type="ECO:0000313" key="3">
    <source>
        <dbReference type="Proteomes" id="UP000198925"/>
    </source>
</evidence>
<gene>
    <name evidence="2" type="ORF">SAMN04487779_1001664</name>
</gene>
<dbReference type="EMBL" id="FMZX01000001">
    <property type="protein sequence ID" value="SDC35145.1"/>
    <property type="molecule type" value="Genomic_DNA"/>
</dbReference>
<name>A0A1G6KXF3_9PROT</name>
<dbReference type="AlphaFoldDB" id="A0A1G6KXF3"/>
<feature type="compositionally biased region" description="Low complexity" evidence="1">
    <location>
        <begin position="80"/>
        <end position="100"/>
    </location>
</feature>
<evidence type="ECO:0000256" key="1">
    <source>
        <dbReference type="SAM" id="MobiDB-lite"/>
    </source>
</evidence>
<proteinExistence type="predicted"/>
<dbReference type="Proteomes" id="UP000198925">
    <property type="component" value="Unassembled WGS sequence"/>
</dbReference>
<feature type="region of interest" description="Disordered" evidence="1">
    <location>
        <begin position="1"/>
        <end position="25"/>
    </location>
</feature>
<accession>A0A1G6KXF3</accession>
<keyword evidence="3" id="KW-1185">Reference proteome</keyword>
<reference evidence="2 3" key="1">
    <citation type="submission" date="2016-10" db="EMBL/GenBank/DDBJ databases">
        <authorList>
            <person name="de Groot N.N."/>
        </authorList>
    </citation>
    <scope>NUCLEOTIDE SEQUENCE [LARGE SCALE GENOMIC DNA]</scope>
    <source>
        <strain evidence="2 3">CPCC 100156</strain>
    </source>
</reference>
<dbReference type="RefSeq" id="WP_176849354.1">
    <property type="nucleotide sequence ID" value="NZ_FMZX01000001.1"/>
</dbReference>
<feature type="region of interest" description="Disordered" evidence="1">
    <location>
        <begin position="52"/>
        <end position="100"/>
    </location>
</feature>
<protein>
    <submittedName>
        <fullName evidence="2">Uncharacterized protein</fullName>
    </submittedName>
</protein>